<evidence type="ECO:0000256" key="5">
    <source>
        <dbReference type="ARBA" id="ARBA00022643"/>
    </source>
</evidence>
<dbReference type="AlphaFoldDB" id="A0A0M2SY88"/>
<dbReference type="FunFam" id="3.40.50.620:FF:000021">
    <property type="entry name" value="Riboflavin biosynthesis protein"/>
    <property type="match status" value="1"/>
</dbReference>
<dbReference type="PATRIC" id="fig|1408103.3.peg.1127"/>
<keyword evidence="14" id="KW-1185">Reference proteome</keyword>
<name>A0A0M2SY88_9BACI</name>
<comment type="catalytic activity">
    <reaction evidence="11">
        <text>FMN + ATP + H(+) = FAD + diphosphate</text>
        <dbReference type="Rhea" id="RHEA:17237"/>
        <dbReference type="ChEBI" id="CHEBI:15378"/>
        <dbReference type="ChEBI" id="CHEBI:30616"/>
        <dbReference type="ChEBI" id="CHEBI:33019"/>
        <dbReference type="ChEBI" id="CHEBI:57692"/>
        <dbReference type="ChEBI" id="CHEBI:58210"/>
        <dbReference type="EC" id="2.7.7.2"/>
    </reaction>
</comment>
<dbReference type="UniPathway" id="UPA00277">
    <property type="reaction ID" value="UER00407"/>
</dbReference>
<evidence type="ECO:0000256" key="7">
    <source>
        <dbReference type="ARBA" id="ARBA00022695"/>
    </source>
</evidence>
<comment type="pathway">
    <text evidence="1">Cofactor biosynthesis; FAD biosynthesis; FAD from FMN: step 1/1.</text>
</comment>
<keyword evidence="5" id="KW-0288">FMN</keyword>
<reference evidence="13 14" key="1">
    <citation type="submission" date="2015-04" db="EMBL/GenBank/DDBJ databases">
        <title>Taxonomic description and genome sequence of Bacillus campisalis sp. nov., a novel member of the genus Bacillus isolated from solar saltern.</title>
        <authorList>
            <person name="Mathan Kumar R."/>
            <person name="Kaur G."/>
            <person name="Kumar A."/>
            <person name="Singh N.K."/>
            <person name="Kaur N."/>
            <person name="Kumar N."/>
            <person name="Mayilraj S."/>
        </authorList>
    </citation>
    <scope>NUCLEOTIDE SEQUENCE [LARGE SCALE GENOMIC DNA]</scope>
    <source>
        <strain evidence="13 14">SA2-6</strain>
    </source>
</reference>
<evidence type="ECO:0000313" key="14">
    <source>
        <dbReference type="Proteomes" id="UP000034166"/>
    </source>
</evidence>
<comment type="caution">
    <text evidence="13">The sequence shown here is derived from an EMBL/GenBank/DDBJ whole genome shotgun (WGS) entry which is preliminary data.</text>
</comment>
<dbReference type="RefSeq" id="WP_046522629.1">
    <property type="nucleotide sequence ID" value="NZ_LAYY01000004.1"/>
</dbReference>
<evidence type="ECO:0000256" key="4">
    <source>
        <dbReference type="ARBA" id="ARBA00022630"/>
    </source>
</evidence>
<evidence type="ECO:0000256" key="6">
    <source>
        <dbReference type="ARBA" id="ARBA00022679"/>
    </source>
</evidence>
<protein>
    <recommendedName>
        <fullName evidence="3">FAD synthase</fullName>
        <ecNumber evidence="3">2.7.7.2</ecNumber>
    </recommendedName>
</protein>
<dbReference type="EC" id="2.7.7.2" evidence="3"/>
<keyword evidence="8" id="KW-0547">Nucleotide-binding</keyword>
<evidence type="ECO:0000259" key="12">
    <source>
        <dbReference type="Pfam" id="PF06574"/>
    </source>
</evidence>
<dbReference type="Proteomes" id="UP000034166">
    <property type="component" value="Unassembled WGS sequence"/>
</dbReference>
<proteinExistence type="inferred from homology"/>
<evidence type="ECO:0000256" key="10">
    <source>
        <dbReference type="ARBA" id="ARBA00022840"/>
    </source>
</evidence>
<gene>
    <name evidence="13" type="ORF">WQ57_05020</name>
</gene>
<evidence type="ECO:0000256" key="2">
    <source>
        <dbReference type="ARBA" id="ARBA00010214"/>
    </source>
</evidence>
<dbReference type="GO" id="GO:0005524">
    <property type="term" value="F:ATP binding"/>
    <property type="evidence" value="ECO:0007669"/>
    <property type="project" value="UniProtKB-KW"/>
</dbReference>
<dbReference type="Pfam" id="PF06574">
    <property type="entry name" value="FAD_syn"/>
    <property type="match status" value="1"/>
</dbReference>
<dbReference type="InterPro" id="IPR004821">
    <property type="entry name" value="Cyt_trans-like"/>
</dbReference>
<evidence type="ECO:0000256" key="11">
    <source>
        <dbReference type="ARBA" id="ARBA00049494"/>
    </source>
</evidence>
<evidence type="ECO:0000256" key="8">
    <source>
        <dbReference type="ARBA" id="ARBA00022741"/>
    </source>
</evidence>
<accession>A0A0M2SY88</accession>
<evidence type="ECO:0000313" key="13">
    <source>
        <dbReference type="EMBL" id="KKK39138.1"/>
    </source>
</evidence>
<dbReference type="CDD" id="cd02064">
    <property type="entry name" value="FAD_synthetase_N"/>
    <property type="match status" value="1"/>
</dbReference>
<keyword evidence="9" id="KW-0274">FAD</keyword>
<dbReference type="GO" id="GO:0006747">
    <property type="term" value="P:FAD biosynthetic process"/>
    <property type="evidence" value="ECO:0007669"/>
    <property type="project" value="UniProtKB-UniPathway"/>
</dbReference>
<sequence>MKTIYLNPGNLAFWQKAAEPNIMALGFFDGLHKGHQEVINSAKQIGTEKKLPVSVMSFFPHPKTVLSNGSKQVNYLMPLSEKEKVLRTLGVDLFYIVEFDREFSSLSPEEFVGKYLVDLGVVHAVAGFDYAYGCKGAGNMDRLKADSGGLVDVTKVPKVECRGEKISSTCIRERLLKGKVDEMPDFLGREYEVDCEYDGVTLKSKPFYTLPAPGIYDVTLTGTMKTQHAEVKVTEQKEMILLKPLSKPKKGWLTIQWHRRIGEATPYPLYEKIWDYHSLAHHVQG</sequence>
<keyword evidence="6" id="KW-0808">Transferase</keyword>
<comment type="similarity">
    <text evidence="2">Belongs to the RibF family.</text>
</comment>
<dbReference type="GO" id="GO:0003919">
    <property type="term" value="F:FMN adenylyltransferase activity"/>
    <property type="evidence" value="ECO:0007669"/>
    <property type="project" value="UniProtKB-EC"/>
</dbReference>
<dbReference type="SUPFAM" id="SSF52374">
    <property type="entry name" value="Nucleotidylyl transferase"/>
    <property type="match status" value="1"/>
</dbReference>
<evidence type="ECO:0000256" key="3">
    <source>
        <dbReference type="ARBA" id="ARBA00012393"/>
    </source>
</evidence>
<keyword evidence="4" id="KW-0285">Flavoprotein</keyword>
<feature type="domain" description="FAD synthetase" evidence="12">
    <location>
        <begin position="16"/>
        <end position="169"/>
    </location>
</feature>
<evidence type="ECO:0000256" key="9">
    <source>
        <dbReference type="ARBA" id="ARBA00022827"/>
    </source>
</evidence>
<keyword evidence="10" id="KW-0067">ATP-binding</keyword>
<dbReference type="InterPro" id="IPR014729">
    <property type="entry name" value="Rossmann-like_a/b/a_fold"/>
</dbReference>
<dbReference type="GO" id="GO:0009231">
    <property type="term" value="P:riboflavin biosynthetic process"/>
    <property type="evidence" value="ECO:0007669"/>
    <property type="project" value="InterPro"/>
</dbReference>
<dbReference type="NCBIfam" id="TIGR00125">
    <property type="entry name" value="cyt_tran_rel"/>
    <property type="match status" value="1"/>
</dbReference>
<dbReference type="InterPro" id="IPR015864">
    <property type="entry name" value="FAD_synthase"/>
</dbReference>
<keyword evidence="7" id="KW-0548">Nucleotidyltransferase</keyword>
<organism evidence="13 14">
    <name type="scientific">Mesobacillus campisalis</name>
    <dbReference type="NCBI Taxonomy" id="1408103"/>
    <lineage>
        <taxon>Bacteria</taxon>
        <taxon>Bacillati</taxon>
        <taxon>Bacillota</taxon>
        <taxon>Bacilli</taxon>
        <taxon>Bacillales</taxon>
        <taxon>Bacillaceae</taxon>
        <taxon>Mesobacillus</taxon>
    </lineage>
</organism>
<dbReference type="Gene3D" id="3.40.50.620">
    <property type="entry name" value="HUPs"/>
    <property type="match status" value="1"/>
</dbReference>
<evidence type="ECO:0000256" key="1">
    <source>
        <dbReference type="ARBA" id="ARBA00004726"/>
    </source>
</evidence>
<dbReference type="OrthoDB" id="9803667at2"/>
<dbReference type="EMBL" id="LAYY01000004">
    <property type="protein sequence ID" value="KKK39138.1"/>
    <property type="molecule type" value="Genomic_DNA"/>
</dbReference>